<feature type="transmembrane region" description="Helical" evidence="8">
    <location>
        <begin position="12"/>
        <end position="31"/>
    </location>
</feature>
<evidence type="ECO:0000256" key="7">
    <source>
        <dbReference type="ARBA" id="ARBA00023136"/>
    </source>
</evidence>
<evidence type="ECO:0000313" key="10">
    <source>
        <dbReference type="Proteomes" id="UP001060275"/>
    </source>
</evidence>
<dbReference type="Proteomes" id="UP001060275">
    <property type="component" value="Unassembled WGS sequence"/>
</dbReference>
<name>A0A9Q4AQ69_9HYPH</name>
<dbReference type="GO" id="GO:0008324">
    <property type="term" value="F:monoatomic cation transmembrane transporter activity"/>
    <property type="evidence" value="ECO:0007669"/>
    <property type="project" value="InterPro"/>
</dbReference>
<feature type="transmembrane region" description="Helical" evidence="8">
    <location>
        <begin position="72"/>
        <end position="97"/>
    </location>
</feature>
<keyword evidence="3" id="KW-1003">Cell membrane</keyword>
<feature type="transmembrane region" description="Helical" evidence="8">
    <location>
        <begin position="307"/>
        <end position="329"/>
    </location>
</feature>
<dbReference type="GO" id="GO:0030001">
    <property type="term" value="P:metal ion transport"/>
    <property type="evidence" value="ECO:0007669"/>
    <property type="project" value="UniProtKB-ARBA"/>
</dbReference>
<sequence length="445" mass="47612">MLANVNHPTRLVPIAFMAAIAIGTALLMLPLSHEGPGYAPFLTALFTATSAVCVTGLIVVDTPVYWSTFGQVVILVLFQIGGFGIMAAATLLGLLAGRGFRLKDRLRTQVERSFFEMVDARSVLRLILLVTVTVEATLALALTLRLHFSYGQDWAVAAWHGLFHAVSAFNNAGFSTYSDSLIGFQNDWLFLMPIMLAIVFSSLGFPVIHELQTRATTDHGRPWTLHTKITLLGTAIFLVVGFVTVLAVEWNNPDTLGPMGLGGKLLNSAFQSVTTRTTGFNALDIGAFNDETLAVTYLLMFVGGGSAGTAGGIKITTFFVLAIVVWSEARGEREAALFGRRISTSIERQALSVVLLSLALISLGTMVILSVTEYPLVDVLFETISAFATVGLSTGITGQLPPVAELVLIVLMLIGRVGTITIATALALGRGRSALHYPEERPIVG</sequence>
<keyword evidence="7 8" id="KW-0472">Membrane</keyword>
<comment type="caution">
    <text evidence="9">The sequence shown here is derived from an EMBL/GenBank/DDBJ whole genome shotgun (WGS) entry which is preliminary data.</text>
</comment>
<organism evidence="9 10">
    <name type="scientific">Devosia ureilytica</name>
    <dbReference type="NCBI Taxonomy" id="2952754"/>
    <lineage>
        <taxon>Bacteria</taxon>
        <taxon>Pseudomonadati</taxon>
        <taxon>Pseudomonadota</taxon>
        <taxon>Alphaproteobacteria</taxon>
        <taxon>Hyphomicrobiales</taxon>
        <taxon>Devosiaceae</taxon>
        <taxon>Devosia</taxon>
    </lineage>
</organism>
<evidence type="ECO:0000313" key="9">
    <source>
        <dbReference type="EMBL" id="MCP8887741.1"/>
    </source>
</evidence>
<dbReference type="Pfam" id="PF02386">
    <property type="entry name" value="TrkH"/>
    <property type="match status" value="1"/>
</dbReference>
<dbReference type="EMBL" id="JAMWDU010000004">
    <property type="protein sequence ID" value="MCP8887741.1"/>
    <property type="molecule type" value="Genomic_DNA"/>
</dbReference>
<feature type="transmembrane region" description="Helical" evidence="8">
    <location>
        <begin position="350"/>
        <end position="371"/>
    </location>
</feature>
<keyword evidence="5 8" id="KW-1133">Transmembrane helix</keyword>
<dbReference type="PANTHER" id="PTHR32024">
    <property type="entry name" value="TRK SYSTEM POTASSIUM UPTAKE PROTEIN TRKG-RELATED"/>
    <property type="match status" value="1"/>
</dbReference>
<reference evidence="9" key="1">
    <citation type="submission" date="2022-06" db="EMBL/GenBank/DDBJ databases">
        <title>Devosia sp. XJ19-45 genome assembly.</title>
        <authorList>
            <person name="Li B."/>
            <person name="Cai M."/>
            <person name="Nie G."/>
            <person name="Li W."/>
        </authorList>
    </citation>
    <scope>NUCLEOTIDE SEQUENCE</scope>
    <source>
        <strain evidence="9">XJ19-45</strain>
    </source>
</reference>
<keyword evidence="10" id="KW-1185">Reference proteome</keyword>
<evidence type="ECO:0000256" key="6">
    <source>
        <dbReference type="ARBA" id="ARBA00023065"/>
    </source>
</evidence>
<keyword evidence="2" id="KW-0813">Transport</keyword>
<evidence type="ECO:0000256" key="2">
    <source>
        <dbReference type="ARBA" id="ARBA00022448"/>
    </source>
</evidence>
<evidence type="ECO:0000256" key="1">
    <source>
        <dbReference type="ARBA" id="ARBA00004651"/>
    </source>
</evidence>
<evidence type="ECO:0000256" key="5">
    <source>
        <dbReference type="ARBA" id="ARBA00022989"/>
    </source>
</evidence>
<evidence type="ECO:0000256" key="4">
    <source>
        <dbReference type="ARBA" id="ARBA00022692"/>
    </source>
</evidence>
<feature type="transmembrane region" description="Helical" evidence="8">
    <location>
        <begin position="406"/>
        <end position="428"/>
    </location>
</feature>
<proteinExistence type="predicted"/>
<feature type="transmembrane region" description="Helical" evidence="8">
    <location>
        <begin position="188"/>
        <end position="208"/>
    </location>
</feature>
<dbReference type="RefSeq" id="WP_254674832.1">
    <property type="nucleotide sequence ID" value="NZ_JAMWDU010000004.1"/>
</dbReference>
<dbReference type="GO" id="GO:0005886">
    <property type="term" value="C:plasma membrane"/>
    <property type="evidence" value="ECO:0007669"/>
    <property type="project" value="UniProtKB-SubCell"/>
</dbReference>
<protein>
    <submittedName>
        <fullName evidence="9">TrkH family potassium uptake protein</fullName>
    </submittedName>
</protein>
<evidence type="ECO:0000256" key="3">
    <source>
        <dbReference type="ARBA" id="ARBA00022475"/>
    </source>
</evidence>
<feature type="transmembrane region" description="Helical" evidence="8">
    <location>
        <begin position="123"/>
        <end position="144"/>
    </location>
</feature>
<gene>
    <name evidence="9" type="ORF">NF348_11525</name>
</gene>
<feature type="transmembrane region" description="Helical" evidence="8">
    <location>
        <begin position="38"/>
        <end position="60"/>
    </location>
</feature>
<feature type="transmembrane region" description="Helical" evidence="8">
    <location>
        <begin position="229"/>
        <end position="248"/>
    </location>
</feature>
<keyword evidence="4 8" id="KW-0812">Transmembrane</keyword>
<evidence type="ECO:0000256" key="8">
    <source>
        <dbReference type="SAM" id="Phobius"/>
    </source>
</evidence>
<dbReference type="AlphaFoldDB" id="A0A9Q4AQ69"/>
<accession>A0A9Q4AQ69</accession>
<comment type="subcellular location">
    <subcellularLocation>
        <location evidence="1">Cell membrane</location>
        <topology evidence="1">Multi-pass membrane protein</topology>
    </subcellularLocation>
</comment>
<dbReference type="PANTHER" id="PTHR32024:SF1">
    <property type="entry name" value="KTR SYSTEM POTASSIUM UPTAKE PROTEIN B"/>
    <property type="match status" value="1"/>
</dbReference>
<dbReference type="InterPro" id="IPR003445">
    <property type="entry name" value="Cat_transpt"/>
</dbReference>
<keyword evidence="6" id="KW-0406">Ion transport</keyword>